<dbReference type="FunFam" id="1.10.238.10:FF:000001">
    <property type="entry name" value="Calmodulin 1"/>
    <property type="match status" value="1"/>
</dbReference>
<dbReference type="GO" id="GO:0016460">
    <property type="term" value="C:myosin II complex"/>
    <property type="evidence" value="ECO:0007669"/>
    <property type="project" value="TreeGrafter"/>
</dbReference>
<dbReference type="AlphaFoldDB" id="A0A382T1U5"/>
<name>A0A382T1U5_9ZZZZ</name>
<keyword evidence="2" id="KW-0106">Calcium</keyword>
<dbReference type="InterPro" id="IPR050230">
    <property type="entry name" value="CALM/Myosin/TropC-like"/>
</dbReference>
<dbReference type="CDD" id="cd00051">
    <property type="entry name" value="EFh"/>
    <property type="match status" value="2"/>
</dbReference>
<dbReference type="EMBL" id="UINC01133077">
    <property type="protein sequence ID" value="SVD15792.1"/>
    <property type="molecule type" value="Genomic_DNA"/>
</dbReference>
<dbReference type="InterPro" id="IPR018247">
    <property type="entry name" value="EF_Hand_1_Ca_BS"/>
</dbReference>
<dbReference type="SMART" id="SM00054">
    <property type="entry name" value="EFh"/>
    <property type="match status" value="2"/>
</dbReference>
<dbReference type="InterPro" id="IPR002048">
    <property type="entry name" value="EF_hand_dom"/>
</dbReference>
<dbReference type="Gene3D" id="1.10.238.10">
    <property type="entry name" value="EF-hand"/>
    <property type="match status" value="2"/>
</dbReference>
<dbReference type="PANTHER" id="PTHR23048:SF59">
    <property type="entry name" value="EF-HAND SUPERFAMILY PROTEIN"/>
    <property type="match status" value="1"/>
</dbReference>
<proteinExistence type="predicted"/>
<dbReference type="SUPFAM" id="SSF47473">
    <property type="entry name" value="EF-hand"/>
    <property type="match status" value="1"/>
</dbReference>
<dbReference type="InterPro" id="IPR011992">
    <property type="entry name" value="EF-hand-dom_pair"/>
</dbReference>
<dbReference type="Pfam" id="PF13499">
    <property type="entry name" value="EF-hand_7"/>
    <property type="match status" value="1"/>
</dbReference>
<reference evidence="4" key="1">
    <citation type="submission" date="2018-05" db="EMBL/GenBank/DDBJ databases">
        <authorList>
            <person name="Lanie J.A."/>
            <person name="Ng W.-L."/>
            <person name="Kazmierczak K.M."/>
            <person name="Andrzejewski T.M."/>
            <person name="Davidsen T.M."/>
            <person name="Wayne K.J."/>
            <person name="Tettelin H."/>
            <person name="Glass J.I."/>
            <person name="Rusch D."/>
            <person name="Podicherti R."/>
            <person name="Tsui H.-C.T."/>
            <person name="Winkler M.E."/>
        </authorList>
    </citation>
    <scope>NUCLEOTIDE SEQUENCE</scope>
</reference>
<dbReference type="GO" id="GO:0005509">
    <property type="term" value="F:calcium ion binding"/>
    <property type="evidence" value="ECO:0007669"/>
    <property type="project" value="InterPro"/>
</dbReference>
<dbReference type="PROSITE" id="PS50222">
    <property type="entry name" value="EF_HAND_2"/>
    <property type="match status" value="2"/>
</dbReference>
<evidence type="ECO:0000259" key="3">
    <source>
        <dbReference type="PROSITE" id="PS50222"/>
    </source>
</evidence>
<feature type="domain" description="EF-hand" evidence="3">
    <location>
        <begin position="93"/>
        <end position="128"/>
    </location>
</feature>
<protein>
    <recommendedName>
        <fullName evidence="3">EF-hand domain-containing protein</fullName>
    </recommendedName>
</protein>
<dbReference type="PANTHER" id="PTHR23048">
    <property type="entry name" value="MYOSIN LIGHT CHAIN 1, 3"/>
    <property type="match status" value="1"/>
</dbReference>
<dbReference type="Pfam" id="PF13405">
    <property type="entry name" value="EF-hand_6"/>
    <property type="match status" value="1"/>
</dbReference>
<evidence type="ECO:0000313" key="4">
    <source>
        <dbReference type="EMBL" id="SVD15792.1"/>
    </source>
</evidence>
<organism evidence="4">
    <name type="scientific">marine metagenome</name>
    <dbReference type="NCBI Taxonomy" id="408172"/>
    <lineage>
        <taxon>unclassified sequences</taxon>
        <taxon>metagenomes</taxon>
        <taxon>ecological metagenomes</taxon>
    </lineage>
</organism>
<accession>A0A382T1U5</accession>
<feature type="domain" description="EF-hand" evidence="3">
    <location>
        <begin position="26"/>
        <end position="61"/>
    </location>
</feature>
<evidence type="ECO:0000256" key="1">
    <source>
        <dbReference type="ARBA" id="ARBA00022737"/>
    </source>
</evidence>
<gene>
    <name evidence="4" type="ORF">METZ01_LOCUS368646</name>
</gene>
<evidence type="ECO:0000256" key="2">
    <source>
        <dbReference type="ARBA" id="ARBA00022837"/>
    </source>
</evidence>
<keyword evidence="1" id="KW-0677">Repeat</keyword>
<dbReference type="PROSITE" id="PS00018">
    <property type="entry name" value="EF_HAND_1"/>
    <property type="match status" value="1"/>
</dbReference>
<sequence length="160" mass="18562">MLNNSNNSNDIDMNEQKNNVDQINEEEKNKIKEAFALFDQNDDGILTKDELITLLRSLGKYITENDVDNLIRNINTIDINNFMIILNKIAPKDTQQNLQEAFEIFDSENNGYINVPEFRHILTNLGEKLTNDEIDNIIIQLDINNEGKIYKEIFLTTLLQ</sequence>